<dbReference type="Pfam" id="PF02082">
    <property type="entry name" value="Rrf2"/>
    <property type="match status" value="1"/>
</dbReference>
<sequence>MNCLICYGIFNRLRKRIGHMSASTKLSASVKALCYLAQAPDQTGTSVEIARHTGVNASKLRKLLSMMAKSGIVKSALGTRGGFALNRPPRQIHLQEIYCAIEDRKAFHLNVPDETQEQKTHSIKINRYFLNLFAEIQVEIENKMRGITLQSIIEEINKP</sequence>
<dbReference type="Proteomes" id="UP000886124">
    <property type="component" value="Unassembled WGS sequence"/>
</dbReference>
<protein>
    <submittedName>
        <fullName evidence="1">Transcriptional regulator</fullName>
    </submittedName>
</protein>
<dbReference type="Gene3D" id="1.10.10.10">
    <property type="entry name" value="Winged helix-like DNA-binding domain superfamily/Winged helix DNA-binding domain"/>
    <property type="match status" value="1"/>
</dbReference>
<dbReference type="PANTHER" id="PTHR33221:SF15">
    <property type="entry name" value="HTH-TYPE TRANSCRIPTIONAL REGULATOR YWGB-RELATED"/>
    <property type="match status" value="1"/>
</dbReference>
<dbReference type="GO" id="GO:0005829">
    <property type="term" value="C:cytosol"/>
    <property type="evidence" value="ECO:0007669"/>
    <property type="project" value="TreeGrafter"/>
</dbReference>
<dbReference type="InterPro" id="IPR036388">
    <property type="entry name" value="WH-like_DNA-bd_sf"/>
</dbReference>
<proteinExistence type="predicted"/>
<gene>
    <name evidence="1" type="ORF">ENJ89_05020</name>
</gene>
<reference evidence="1" key="1">
    <citation type="journal article" date="2020" name="mSystems">
        <title>Genome- and Community-Level Interaction Insights into Carbon Utilization and Element Cycling Functions of Hydrothermarchaeota in Hydrothermal Sediment.</title>
        <authorList>
            <person name="Zhou Z."/>
            <person name="Liu Y."/>
            <person name="Xu W."/>
            <person name="Pan J."/>
            <person name="Luo Z.H."/>
            <person name="Li M."/>
        </authorList>
    </citation>
    <scope>NUCLEOTIDE SEQUENCE [LARGE SCALE GENOMIC DNA]</scope>
    <source>
        <strain evidence="1">HyVt-527</strain>
    </source>
</reference>
<dbReference type="GO" id="GO:0003700">
    <property type="term" value="F:DNA-binding transcription factor activity"/>
    <property type="evidence" value="ECO:0007669"/>
    <property type="project" value="TreeGrafter"/>
</dbReference>
<dbReference type="InterPro" id="IPR036390">
    <property type="entry name" value="WH_DNA-bd_sf"/>
</dbReference>
<dbReference type="PANTHER" id="PTHR33221">
    <property type="entry name" value="WINGED HELIX-TURN-HELIX TRANSCRIPTIONAL REGULATOR, RRF2 FAMILY"/>
    <property type="match status" value="1"/>
</dbReference>
<dbReference type="SUPFAM" id="SSF46785">
    <property type="entry name" value="Winged helix' DNA-binding domain"/>
    <property type="match status" value="1"/>
</dbReference>
<dbReference type="InterPro" id="IPR000944">
    <property type="entry name" value="Tscrpt_reg_Rrf2"/>
</dbReference>
<dbReference type="NCBIfam" id="TIGR00738">
    <property type="entry name" value="rrf2_super"/>
    <property type="match status" value="1"/>
</dbReference>
<name>A0A7V5PNW2_CALAY</name>
<dbReference type="PROSITE" id="PS51197">
    <property type="entry name" value="HTH_RRF2_2"/>
    <property type="match status" value="1"/>
</dbReference>
<dbReference type="AlphaFoldDB" id="A0A7V5PNW2"/>
<dbReference type="EMBL" id="DROD01000341">
    <property type="protein sequence ID" value="HHJ52533.1"/>
    <property type="molecule type" value="Genomic_DNA"/>
</dbReference>
<accession>A0A7V5PNW2</accession>
<organism evidence="1">
    <name type="scientific">Caldithrix abyssi</name>
    <dbReference type="NCBI Taxonomy" id="187145"/>
    <lineage>
        <taxon>Bacteria</taxon>
        <taxon>Pseudomonadati</taxon>
        <taxon>Calditrichota</taxon>
        <taxon>Calditrichia</taxon>
        <taxon>Calditrichales</taxon>
        <taxon>Calditrichaceae</taxon>
        <taxon>Caldithrix</taxon>
    </lineage>
</organism>
<evidence type="ECO:0000313" key="1">
    <source>
        <dbReference type="EMBL" id="HHJ52533.1"/>
    </source>
</evidence>
<comment type="caution">
    <text evidence="1">The sequence shown here is derived from an EMBL/GenBank/DDBJ whole genome shotgun (WGS) entry which is preliminary data.</text>
</comment>